<feature type="compositionally biased region" description="Basic and acidic residues" evidence="1">
    <location>
        <begin position="28"/>
        <end position="39"/>
    </location>
</feature>
<evidence type="ECO:0000313" key="3">
    <source>
        <dbReference type="Proteomes" id="UP000031938"/>
    </source>
</evidence>
<dbReference type="STRING" id="889306.KP78_05230"/>
<evidence type="ECO:0000313" key="2">
    <source>
        <dbReference type="EMBL" id="KIL52153.1"/>
    </source>
</evidence>
<evidence type="ECO:0000256" key="1">
    <source>
        <dbReference type="SAM" id="MobiDB-lite"/>
    </source>
</evidence>
<comment type="caution">
    <text evidence="2">The sequence shown here is derived from an EMBL/GenBank/DDBJ whole genome shotgun (WGS) entry which is preliminary data.</text>
</comment>
<dbReference type="EMBL" id="JXRP01000006">
    <property type="protein sequence ID" value="KIL52153.1"/>
    <property type="molecule type" value="Genomic_DNA"/>
</dbReference>
<dbReference type="AlphaFoldDB" id="A0A0C2W801"/>
<gene>
    <name evidence="2" type="ORF">KP78_05230</name>
</gene>
<reference evidence="2 3" key="1">
    <citation type="submission" date="2015-01" db="EMBL/GenBank/DDBJ databases">
        <title>Genome sequencing of Jeotgalibacillus soli.</title>
        <authorList>
            <person name="Goh K.M."/>
            <person name="Chan K.-G."/>
            <person name="Yaakop A.S."/>
            <person name="Ee R."/>
            <person name="Gan H.M."/>
            <person name="Chan C.S."/>
        </authorList>
    </citation>
    <scope>NUCLEOTIDE SEQUENCE [LARGE SCALE GENOMIC DNA]</scope>
    <source>
        <strain evidence="2 3">P9</strain>
    </source>
</reference>
<accession>A0A0C2W801</accession>
<proteinExistence type="predicted"/>
<dbReference type="PATRIC" id="fig|889306.3.peg.522"/>
<dbReference type="Proteomes" id="UP000031938">
    <property type="component" value="Unassembled WGS sequence"/>
</dbReference>
<keyword evidence="3" id="KW-1185">Reference proteome</keyword>
<sequence length="49" mass="5550">MKNLFKKAIKYAKDNPEQTKAMAQKAMDTVKKLSSDQKKQPPSAPSNRK</sequence>
<protein>
    <submittedName>
        <fullName evidence="2">Uncharacterized protein</fullName>
    </submittedName>
</protein>
<name>A0A0C2W801_9BACL</name>
<organism evidence="2 3">
    <name type="scientific">Jeotgalibacillus soli</name>
    <dbReference type="NCBI Taxonomy" id="889306"/>
    <lineage>
        <taxon>Bacteria</taxon>
        <taxon>Bacillati</taxon>
        <taxon>Bacillota</taxon>
        <taxon>Bacilli</taxon>
        <taxon>Bacillales</taxon>
        <taxon>Caryophanaceae</taxon>
        <taxon>Jeotgalibacillus</taxon>
    </lineage>
</organism>
<feature type="region of interest" description="Disordered" evidence="1">
    <location>
        <begin position="16"/>
        <end position="49"/>
    </location>
</feature>
<dbReference type="RefSeq" id="WP_162835563.1">
    <property type="nucleotide sequence ID" value="NZ_JXRP01000006.1"/>
</dbReference>